<dbReference type="PANTHER" id="PTHR48013">
    <property type="entry name" value="DUAL SPECIFICITY MITOGEN-ACTIVATED PROTEIN KINASE KINASE 5-RELATED"/>
    <property type="match status" value="1"/>
</dbReference>
<evidence type="ECO:0000256" key="4">
    <source>
        <dbReference type="ARBA" id="ARBA00022840"/>
    </source>
</evidence>
<dbReference type="Gene3D" id="1.10.510.10">
    <property type="entry name" value="Transferase(Phosphotransferase) domain 1"/>
    <property type="match status" value="1"/>
</dbReference>
<name>A0A7S1Q3W6_NEODS</name>
<dbReference type="Gene3D" id="3.30.200.20">
    <property type="entry name" value="Phosphorylase Kinase, domain 1"/>
    <property type="match status" value="1"/>
</dbReference>
<dbReference type="InterPro" id="IPR000719">
    <property type="entry name" value="Prot_kinase_dom"/>
</dbReference>
<evidence type="ECO:0000259" key="12">
    <source>
        <dbReference type="PROSITE" id="PS50011"/>
    </source>
</evidence>
<evidence type="ECO:0000256" key="8">
    <source>
        <dbReference type="ARBA" id="ARBA00049299"/>
    </source>
</evidence>
<evidence type="ECO:0000313" key="13">
    <source>
        <dbReference type="EMBL" id="CAD9116657.1"/>
    </source>
</evidence>
<dbReference type="Pfam" id="PF00069">
    <property type="entry name" value="Pkinase"/>
    <property type="match status" value="1"/>
</dbReference>
<dbReference type="InterPro" id="IPR008271">
    <property type="entry name" value="Ser/Thr_kinase_AS"/>
</dbReference>
<reference evidence="13" key="1">
    <citation type="submission" date="2021-01" db="EMBL/GenBank/DDBJ databases">
        <authorList>
            <person name="Corre E."/>
            <person name="Pelletier E."/>
            <person name="Niang G."/>
            <person name="Scheremetjew M."/>
            <person name="Finn R."/>
            <person name="Kale V."/>
            <person name="Holt S."/>
            <person name="Cochrane G."/>
            <person name="Meng A."/>
            <person name="Brown T."/>
            <person name="Cohen L."/>
        </authorList>
    </citation>
    <scope>NUCLEOTIDE SEQUENCE</scope>
    <source>
        <strain evidence="13">CCAP 1951/1</strain>
    </source>
</reference>
<evidence type="ECO:0000256" key="11">
    <source>
        <dbReference type="RuleBase" id="RU000304"/>
    </source>
</evidence>
<accession>A0A7S1Q3W6</accession>
<dbReference type="PANTHER" id="PTHR48013:SF9">
    <property type="entry name" value="DUAL SPECIFICITY MITOGEN-ACTIVATED PROTEIN KINASE KINASE 5"/>
    <property type="match status" value="1"/>
</dbReference>
<dbReference type="GO" id="GO:0004674">
    <property type="term" value="F:protein serine/threonine kinase activity"/>
    <property type="evidence" value="ECO:0007669"/>
    <property type="project" value="UniProtKB-KW"/>
</dbReference>
<comment type="similarity">
    <text evidence="5">Belongs to the protein kinase superfamily. STE Ser/Thr protein kinase family. MAP kinase kinase subfamily.</text>
</comment>
<comment type="catalytic activity">
    <reaction evidence="9">
        <text>L-tyrosyl-[protein] + ATP = O-phospho-L-tyrosyl-[protein] + ADP + H(+)</text>
        <dbReference type="Rhea" id="RHEA:10596"/>
        <dbReference type="Rhea" id="RHEA-COMP:10136"/>
        <dbReference type="Rhea" id="RHEA-COMP:20101"/>
        <dbReference type="ChEBI" id="CHEBI:15378"/>
        <dbReference type="ChEBI" id="CHEBI:30616"/>
        <dbReference type="ChEBI" id="CHEBI:46858"/>
        <dbReference type="ChEBI" id="CHEBI:61978"/>
        <dbReference type="ChEBI" id="CHEBI:456216"/>
        <dbReference type="EC" id="2.7.12.2"/>
    </reaction>
</comment>
<feature type="domain" description="Protein kinase" evidence="12">
    <location>
        <begin position="61"/>
        <end position="327"/>
    </location>
</feature>
<dbReference type="PROSITE" id="PS50011">
    <property type="entry name" value="PROTEIN_KINASE_DOM"/>
    <property type="match status" value="1"/>
</dbReference>
<keyword evidence="4 10" id="KW-0067">ATP-binding</keyword>
<gene>
    <name evidence="13" type="ORF">NDES1114_LOCUS15078</name>
</gene>
<dbReference type="SMART" id="SM00220">
    <property type="entry name" value="S_TKc"/>
    <property type="match status" value="1"/>
</dbReference>
<dbReference type="PROSITE" id="PS00107">
    <property type="entry name" value="PROTEIN_KINASE_ATP"/>
    <property type="match status" value="1"/>
</dbReference>
<protein>
    <recommendedName>
        <fullName evidence="6">mitogen-activated protein kinase kinase</fullName>
        <ecNumber evidence="6">2.7.12.2</ecNumber>
    </recommendedName>
</protein>
<dbReference type="SUPFAM" id="SSF56112">
    <property type="entry name" value="Protein kinase-like (PK-like)"/>
    <property type="match status" value="1"/>
</dbReference>
<dbReference type="InterPro" id="IPR011009">
    <property type="entry name" value="Kinase-like_dom_sf"/>
</dbReference>
<organism evidence="13">
    <name type="scientific">Neobodo designis</name>
    <name type="common">Flagellated protozoan</name>
    <name type="synonym">Bodo designis</name>
    <dbReference type="NCBI Taxonomy" id="312471"/>
    <lineage>
        <taxon>Eukaryota</taxon>
        <taxon>Discoba</taxon>
        <taxon>Euglenozoa</taxon>
        <taxon>Kinetoplastea</taxon>
        <taxon>Metakinetoplastina</taxon>
        <taxon>Neobodonida</taxon>
        <taxon>Neobodo</taxon>
    </lineage>
</organism>
<evidence type="ECO:0000256" key="9">
    <source>
        <dbReference type="ARBA" id="ARBA00051693"/>
    </source>
</evidence>
<dbReference type="PROSITE" id="PS00108">
    <property type="entry name" value="PROTEIN_KINASE_ST"/>
    <property type="match status" value="1"/>
</dbReference>
<dbReference type="GO" id="GO:0004708">
    <property type="term" value="F:MAP kinase kinase activity"/>
    <property type="evidence" value="ECO:0007669"/>
    <property type="project" value="UniProtKB-EC"/>
</dbReference>
<evidence type="ECO:0000256" key="7">
    <source>
        <dbReference type="ARBA" id="ARBA00049014"/>
    </source>
</evidence>
<dbReference type="InterPro" id="IPR017441">
    <property type="entry name" value="Protein_kinase_ATP_BS"/>
</dbReference>
<evidence type="ECO:0000256" key="3">
    <source>
        <dbReference type="ARBA" id="ARBA00022777"/>
    </source>
</evidence>
<comment type="catalytic activity">
    <reaction evidence="8">
        <text>L-threonyl-[protein] + ATP = O-phospho-L-threonyl-[protein] + ADP + H(+)</text>
        <dbReference type="Rhea" id="RHEA:46608"/>
        <dbReference type="Rhea" id="RHEA-COMP:11060"/>
        <dbReference type="Rhea" id="RHEA-COMP:11605"/>
        <dbReference type="ChEBI" id="CHEBI:15378"/>
        <dbReference type="ChEBI" id="CHEBI:30013"/>
        <dbReference type="ChEBI" id="CHEBI:30616"/>
        <dbReference type="ChEBI" id="CHEBI:61977"/>
        <dbReference type="ChEBI" id="CHEBI:456216"/>
        <dbReference type="EC" id="2.7.12.2"/>
    </reaction>
</comment>
<evidence type="ECO:0000256" key="6">
    <source>
        <dbReference type="ARBA" id="ARBA00038999"/>
    </source>
</evidence>
<proteinExistence type="inferred from homology"/>
<keyword evidence="2 10" id="KW-0547">Nucleotide-binding</keyword>
<evidence type="ECO:0000256" key="5">
    <source>
        <dbReference type="ARBA" id="ARBA00038035"/>
    </source>
</evidence>
<keyword evidence="11" id="KW-0723">Serine/threonine-protein kinase</keyword>
<dbReference type="AlphaFoldDB" id="A0A7S1Q3W6"/>
<keyword evidence="1" id="KW-0808">Transferase</keyword>
<dbReference type="GO" id="GO:0005524">
    <property type="term" value="F:ATP binding"/>
    <property type="evidence" value="ECO:0007669"/>
    <property type="project" value="UniProtKB-UniRule"/>
</dbReference>
<feature type="binding site" evidence="10">
    <location>
        <position position="90"/>
    </location>
    <ligand>
        <name>ATP</name>
        <dbReference type="ChEBI" id="CHEBI:30616"/>
    </ligand>
</feature>
<evidence type="ECO:0000256" key="10">
    <source>
        <dbReference type="PROSITE-ProRule" id="PRU10141"/>
    </source>
</evidence>
<dbReference type="EMBL" id="HBGF01022833">
    <property type="protein sequence ID" value="CAD9116657.1"/>
    <property type="molecule type" value="Transcribed_RNA"/>
</dbReference>
<dbReference type="EC" id="2.7.12.2" evidence="6"/>
<sequence>MKRKAGLGNFQLNLTQEDFNSYQISDQGSELKLRAFLFRDGVLYKDGAAIEGGISEADIDFSTKRKVGQGASASVYYVLHAKTKEPLAMKEIPITTKTHRDEVSAELSVLAAGIQHPHVTRHFGAFWNAETHSIALVMEWMAYSLADLTKLFGNLSPDQIRMVAAQLVAGTRFIHDEKKVIHRDLKPSNVLINSAGQVKLGDFGIAKVVQSIRVNTSFVGTQLFMAPERLEEGEYGFESDVWSLGLTLISCATGKLPWVDENEDGAVDPNSDNQSMLFRMIQRMHSGKVPEFPPSFPPEAHDFAARCLDRDPKKRATAAQLAEHPFIKDVAVEASQQELSSLLAHVSQLTCRAAGGLGSSGADVLAE</sequence>
<evidence type="ECO:0000256" key="2">
    <source>
        <dbReference type="ARBA" id="ARBA00022741"/>
    </source>
</evidence>
<keyword evidence="3" id="KW-0418">Kinase</keyword>
<evidence type="ECO:0000256" key="1">
    <source>
        <dbReference type="ARBA" id="ARBA00022679"/>
    </source>
</evidence>
<comment type="catalytic activity">
    <reaction evidence="7">
        <text>L-seryl-[protein] + ATP = O-phospho-L-seryl-[protein] + ADP + H(+)</text>
        <dbReference type="Rhea" id="RHEA:17989"/>
        <dbReference type="Rhea" id="RHEA-COMP:9863"/>
        <dbReference type="Rhea" id="RHEA-COMP:11604"/>
        <dbReference type="ChEBI" id="CHEBI:15378"/>
        <dbReference type="ChEBI" id="CHEBI:29999"/>
        <dbReference type="ChEBI" id="CHEBI:30616"/>
        <dbReference type="ChEBI" id="CHEBI:83421"/>
        <dbReference type="ChEBI" id="CHEBI:456216"/>
        <dbReference type="EC" id="2.7.12.2"/>
    </reaction>
</comment>